<name>Q2SEK1_HAHCH</name>
<evidence type="ECO:0000313" key="2">
    <source>
        <dbReference type="EMBL" id="ABC30923.1"/>
    </source>
</evidence>
<dbReference type="AlphaFoldDB" id="Q2SEK1"/>
<dbReference type="Proteomes" id="UP000000238">
    <property type="component" value="Chromosome"/>
</dbReference>
<evidence type="ECO:0000256" key="1">
    <source>
        <dbReference type="SAM" id="Phobius"/>
    </source>
</evidence>
<evidence type="ECO:0000313" key="3">
    <source>
        <dbReference type="Proteomes" id="UP000000238"/>
    </source>
</evidence>
<organism evidence="2 3">
    <name type="scientific">Hahella chejuensis (strain KCTC 2396)</name>
    <dbReference type="NCBI Taxonomy" id="349521"/>
    <lineage>
        <taxon>Bacteria</taxon>
        <taxon>Pseudomonadati</taxon>
        <taxon>Pseudomonadota</taxon>
        <taxon>Gammaproteobacteria</taxon>
        <taxon>Oceanospirillales</taxon>
        <taxon>Hahellaceae</taxon>
        <taxon>Hahella</taxon>
    </lineage>
</organism>
<keyword evidence="1" id="KW-0472">Membrane</keyword>
<feature type="transmembrane region" description="Helical" evidence="1">
    <location>
        <begin position="9"/>
        <end position="30"/>
    </location>
</feature>
<dbReference type="EMBL" id="CP000155">
    <property type="protein sequence ID" value="ABC30923.1"/>
    <property type="molecule type" value="Genomic_DNA"/>
</dbReference>
<keyword evidence="1" id="KW-0812">Transmembrane</keyword>
<sequence>MAITSKKTGVIAIVAVIWLIVTSYIVYISLTTEAGSDRMRDMREFQHGVDFVRRADGKYVLIWSSSGSPLEPKEADGDEWIHDVYYSHIDPKNPQLDPVTLISAPLAQEPASSAINDDGHIMVTMEDAWNTENVLAQTFGLYDSDMSPIKAYQQVVYDGGHSGHVAAAGKRFVVFYSDEWVDGGGVDDLGSGDDVMMAVYDTHGELLHERHVAVGDRTRDWWPLAAGSDRRALLVWQRFVDGKSYARLMYRMYDPVSDKWVKGETELVKTQEYYTYDVQYIDAIDRFLVTGAYSNGGGFAFLIAADGSITARNTSLPPLVREAQPAIRTVNGKLLAVYPAAPDRLMVLSLTKTSISLEKRIPVDYRWSYIGTDGIFLDDGTVYFVSLSANGPKQLKVSVNLD</sequence>
<accession>Q2SEK1</accession>
<dbReference type="STRING" id="349521.HCH_04216"/>
<dbReference type="HOGENOM" id="CLU_643534_0_0_6"/>
<protein>
    <submittedName>
        <fullName evidence="2">Uncharacterized protein</fullName>
    </submittedName>
</protein>
<keyword evidence="3" id="KW-1185">Reference proteome</keyword>
<reference evidence="2 3" key="1">
    <citation type="journal article" date="2005" name="Nucleic Acids Res.">
        <title>Genomic blueprint of Hahella chejuensis, a marine microbe producing an algicidal agent.</title>
        <authorList>
            <person name="Jeong H."/>
            <person name="Yim J.H."/>
            <person name="Lee C."/>
            <person name="Choi S.-H."/>
            <person name="Park Y.K."/>
            <person name="Yoon S.H."/>
            <person name="Hur C.-G."/>
            <person name="Kang H.-Y."/>
            <person name="Kim D."/>
            <person name="Lee H.H."/>
            <person name="Park K.H."/>
            <person name="Park S.-H."/>
            <person name="Park H.-S."/>
            <person name="Lee H.K."/>
            <person name="Oh T.K."/>
            <person name="Kim J.F."/>
        </authorList>
    </citation>
    <scope>NUCLEOTIDE SEQUENCE [LARGE SCALE GENOMIC DNA]</scope>
    <source>
        <strain evidence="2 3">KCTC 2396</strain>
    </source>
</reference>
<dbReference type="KEGG" id="hch:HCH_04216"/>
<keyword evidence="1" id="KW-1133">Transmembrane helix</keyword>
<gene>
    <name evidence="2" type="ordered locus">HCH_04216</name>
</gene>
<dbReference type="eggNOG" id="ENOG502ZI96">
    <property type="taxonomic scope" value="Bacteria"/>
</dbReference>
<dbReference type="RefSeq" id="WP_011397990.1">
    <property type="nucleotide sequence ID" value="NC_007645.1"/>
</dbReference>
<proteinExistence type="predicted"/>